<keyword evidence="1" id="KW-0472">Membrane</keyword>
<dbReference type="Proteomes" id="UP000492821">
    <property type="component" value="Unassembled WGS sequence"/>
</dbReference>
<name>A0A7E4VIC1_PANRE</name>
<protein>
    <submittedName>
        <fullName evidence="3">Protein amnionless</fullName>
    </submittedName>
</protein>
<organism evidence="2 3">
    <name type="scientific">Panagrellus redivivus</name>
    <name type="common">Microworm</name>
    <dbReference type="NCBI Taxonomy" id="6233"/>
    <lineage>
        <taxon>Eukaryota</taxon>
        <taxon>Metazoa</taxon>
        <taxon>Ecdysozoa</taxon>
        <taxon>Nematoda</taxon>
        <taxon>Chromadorea</taxon>
        <taxon>Rhabditida</taxon>
        <taxon>Tylenchina</taxon>
        <taxon>Panagrolaimomorpha</taxon>
        <taxon>Panagrolaimoidea</taxon>
        <taxon>Panagrolaimidae</taxon>
        <taxon>Panagrellus</taxon>
    </lineage>
</organism>
<dbReference type="InterPro" id="IPR026112">
    <property type="entry name" value="AMN"/>
</dbReference>
<feature type="transmembrane region" description="Helical" evidence="1">
    <location>
        <begin position="216"/>
        <end position="234"/>
    </location>
</feature>
<evidence type="ECO:0000313" key="2">
    <source>
        <dbReference type="Proteomes" id="UP000492821"/>
    </source>
</evidence>
<dbReference type="AlphaFoldDB" id="A0A7E4VIC1"/>
<sequence>MTKRFPRSKYMVSSNFMLTIEGQLLFTLGPKLRDRVIIDDIEYQMPRSAVIQTFPGPLASKHGIRNSNVEPNQQNEICSFVQCAPTEDSCTNPVTPVGHCCSVCGVIMQFIDEDFDIYATSKKEAESMLLPSAGVSISRIDKSGITPKYEIAVFTDDPASFDENAYYRAAKRMFEHCADIAENNRDNSMFGGVKRHLSGFSETFSLETGKIRMRPLLEWLSLIAFIAGIVYLYLRNLYKTSPRFRMWLANRRRNMTEHAVVAWSNTKTGNNVEIVAKSETAEEGGQSELGYSPRAMSLEQSVYHQEFKNPIFGADDDIFASATASEMKIKKDEPL</sequence>
<dbReference type="Pfam" id="PF14828">
    <property type="entry name" value="Amnionless"/>
    <property type="match status" value="1"/>
</dbReference>
<reference evidence="2" key="1">
    <citation type="journal article" date="2013" name="Genetics">
        <title>The draft genome and transcriptome of Panagrellus redivivus are shaped by the harsh demands of a free-living lifestyle.</title>
        <authorList>
            <person name="Srinivasan J."/>
            <person name="Dillman A.R."/>
            <person name="Macchietto M.G."/>
            <person name="Heikkinen L."/>
            <person name="Lakso M."/>
            <person name="Fracchia K.M."/>
            <person name="Antoshechkin I."/>
            <person name="Mortazavi A."/>
            <person name="Wong G."/>
            <person name="Sternberg P.W."/>
        </authorList>
    </citation>
    <scope>NUCLEOTIDE SEQUENCE [LARGE SCALE GENOMIC DNA]</scope>
    <source>
        <strain evidence="2">MT8872</strain>
    </source>
</reference>
<accession>A0A7E4VIC1</accession>
<proteinExistence type="predicted"/>
<dbReference type="WBParaSite" id="Pan_g21160.t1">
    <property type="protein sequence ID" value="Pan_g21160.t1"/>
    <property type="gene ID" value="Pan_g21160"/>
</dbReference>
<keyword evidence="2" id="KW-1185">Reference proteome</keyword>
<reference evidence="3" key="2">
    <citation type="submission" date="2020-10" db="UniProtKB">
        <authorList>
            <consortium name="WormBaseParasite"/>
        </authorList>
    </citation>
    <scope>IDENTIFICATION</scope>
</reference>
<keyword evidence="1" id="KW-0812">Transmembrane</keyword>
<evidence type="ECO:0000313" key="3">
    <source>
        <dbReference type="WBParaSite" id="Pan_g21160.t1"/>
    </source>
</evidence>
<evidence type="ECO:0000256" key="1">
    <source>
        <dbReference type="SAM" id="Phobius"/>
    </source>
</evidence>
<keyword evidence="1" id="KW-1133">Transmembrane helix</keyword>